<comment type="caution">
    <text evidence="3">The sequence shown here is derived from an EMBL/GenBank/DDBJ whole genome shotgun (WGS) entry which is preliminary data.</text>
</comment>
<accession>A0ABT4BVK1</accession>
<keyword evidence="1" id="KW-0472">Membrane</keyword>
<feature type="transmembrane region" description="Helical" evidence="1">
    <location>
        <begin position="77"/>
        <end position="96"/>
    </location>
</feature>
<evidence type="ECO:0000313" key="4">
    <source>
        <dbReference type="Proteomes" id="UP001082703"/>
    </source>
</evidence>
<feature type="transmembrane region" description="Helical" evidence="1">
    <location>
        <begin position="21"/>
        <end position="39"/>
    </location>
</feature>
<evidence type="ECO:0000259" key="2">
    <source>
        <dbReference type="Pfam" id="PF07786"/>
    </source>
</evidence>
<feature type="transmembrane region" description="Helical" evidence="1">
    <location>
        <begin position="133"/>
        <end position="155"/>
    </location>
</feature>
<dbReference type="Proteomes" id="UP001082703">
    <property type="component" value="Unassembled WGS sequence"/>
</dbReference>
<evidence type="ECO:0000256" key="1">
    <source>
        <dbReference type="SAM" id="Phobius"/>
    </source>
</evidence>
<gene>
    <name evidence="3" type="ORF">OUY18_11780</name>
</gene>
<keyword evidence="1" id="KW-1133">Transmembrane helix</keyword>
<reference evidence="3 4" key="1">
    <citation type="submission" date="2022-11" db="EMBL/GenBank/DDBJ databases">
        <authorList>
            <person name="Caiyu Z."/>
        </authorList>
    </citation>
    <scope>NUCLEOTIDE SEQUENCE [LARGE SCALE GENOMIC DNA]</scope>
    <source>
        <strain evidence="3 4">YR-4</strain>
    </source>
</reference>
<feature type="transmembrane region" description="Helical" evidence="1">
    <location>
        <begin position="45"/>
        <end position="65"/>
    </location>
</feature>
<feature type="transmembrane region" description="Helical" evidence="1">
    <location>
        <begin position="188"/>
        <end position="209"/>
    </location>
</feature>
<evidence type="ECO:0000313" key="3">
    <source>
        <dbReference type="EMBL" id="MCY1714931.1"/>
    </source>
</evidence>
<dbReference type="InterPro" id="IPR012429">
    <property type="entry name" value="HGSNAT_cat"/>
</dbReference>
<dbReference type="RefSeq" id="WP_268058992.1">
    <property type="nucleotide sequence ID" value="NZ_JAPOHA010000013.1"/>
</dbReference>
<name>A0ABT4BVK1_9FIRM</name>
<feature type="transmembrane region" description="Helical" evidence="1">
    <location>
        <begin position="102"/>
        <end position="121"/>
    </location>
</feature>
<feature type="domain" description="Heparan-alpha-glucosaminide N-acetyltransferase catalytic" evidence="2">
    <location>
        <begin position="11"/>
        <end position="241"/>
    </location>
</feature>
<dbReference type="Pfam" id="PF07786">
    <property type="entry name" value="HGSNAT_cat"/>
    <property type="match status" value="1"/>
</dbReference>
<dbReference type="EMBL" id="JAPOHA010000013">
    <property type="protein sequence ID" value="MCY1714931.1"/>
    <property type="molecule type" value="Genomic_DNA"/>
</dbReference>
<protein>
    <submittedName>
        <fullName evidence="3">Heparan-alpha-glucosaminide N-acetyltransferase</fullName>
    </submittedName>
</protein>
<sequence>MPQISGAGRGRIHLLDELRGFAVFCMVFYHGFYTLAFLYNLRAGMILLNFFMPAEPYYAGLFMLISGISSNLSHSNLVRGVKLLGVALAITLITYLAVPEEVIVFGILHFLSVCMILYGLLKPVADRFRFSWAAVAVCAVLYLCTMGISSGYLGLSPQLGVTLPQSLYQTNRLAPLGIYSGTFRSADYFALFPWIFVFAAGTFLGKLAAQGRFPACFYPSRIPFFSWIGRHALIIYIVHQPVIYGVCYAVSAVVKLITHT</sequence>
<organism evidence="3 4">
    <name type="scientific">Caproiciproducens galactitolivorans</name>
    <dbReference type="NCBI Taxonomy" id="642589"/>
    <lineage>
        <taxon>Bacteria</taxon>
        <taxon>Bacillati</taxon>
        <taxon>Bacillota</taxon>
        <taxon>Clostridia</taxon>
        <taxon>Eubacteriales</taxon>
        <taxon>Acutalibacteraceae</taxon>
        <taxon>Caproiciproducens</taxon>
    </lineage>
</organism>
<proteinExistence type="predicted"/>
<keyword evidence="4" id="KW-1185">Reference proteome</keyword>
<keyword evidence="1" id="KW-0812">Transmembrane</keyword>